<dbReference type="InterPro" id="IPR036249">
    <property type="entry name" value="Thioredoxin-like_sf"/>
</dbReference>
<keyword evidence="1" id="KW-0472">Membrane</keyword>
<comment type="caution">
    <text evidence="2">The sequence shown here is derived from an EMBL/GenBank/DDBJ whole genome shotgun (WGS) entry which is preliminary data.</text>
</comment>
<dbReference type="CDD" id="cd00570">
    <property type="entry name" value="GST_N_family"/>
    <property type="match status" value="1"/>
</dbReference>
<proteinExistence type="predicted"/>
<dbReference type="Proteomes" id="UP001610335">
    <property type="component" value="Unassembled WGS sequence"/>
</dbReference>
<evidence type="ECO:0008006" key="4">
    <source>
        <dbReference type="Google" id="ProtNLM"/>
    </source>
</evidence>
<accession>A0ABR4IGG3</accession>
<keyword evidence="3" id="KW-1185">Reference proteome</keyword>
<gene>
    <name evidence="2" type="ORF">BDW59DRAFT_62939</name>
</gene>
<protein>
    <recommendedName>
        <fullName evidence="4">GST N-terminal domain-containing protein</fullName>
    </recommendedName>
</protein>
<feature type="transmembrane region" description="Helical" evidence="1">
    <location>
        <begin position="20"/>
        <end position="40"/>
    </location>
</feature>
<organism evidence="2 3">
    <name type="scientific">Aspergillus cavernicola</name>
    <dbReference type="NCBI Taxonomy" id="176166"/>
    <lineage>
        <taxon>Eukaryota</taxon>
        <taxon>Fungi</taxon>
        <taxon>Dikarya</taxon>
        <taxon>Ascomycota</taxon>
        <taxon>Pezizomycotina</taxon>
        <taxon>Eurotiomycetes</taxon>
        <taxon>Eurotiomycetidae</taxon>
        <taxon>Eurotiales</taxon>
        <taxon>Aspergillaceae</taxon>
        <taxon>Aspergillus</taxon>
        <taxon>Aspergillus subgen. Nidulantes</taxon>
    </lineage>
</organism>
<sequence length="275" mass="31148">MSPAARIWKKIRRNEADPCLYVYPFSIQSIVVHFTIVLALRGKSRPSRDLAHLGFRLVNVERNENLQEWYLRDVNPLGKVPTLTSKSLASPLTDCLSVVYWICEQCPRLLPEAHREEICRLLSELHENFEEYSSPNPAVEDFLTNHDITPTHRQALQYKRECQRKQREIAAYNLSGGRSMTGQTTVFLDGVVELRDKYSSGGTWIFGGDIGPTVLDAHVVAFAARLMDISLEELVPTPLRTYAATIMSLPEWKQVTGGRPTVWDPMLGPAEGIRL</sequence>
<dbReference type="Gene3D" id="1.20.1050.10">
    <property type="match status" value="1"/>
</dbReference>
<keyword evidence="1" id="KW-0812">Transmembrane</keyword>
<name>A0ABR4IGG3_9EURO</name>
<reference evidence="2 3" key="1">
    <citation type="submission" date="2024-07" db="EMBL/GenBank/DDBJ databases">
        <title>Section-level genome sequencing and comparative genomics of Aspergillus sections Usti and Cavernicolus.</title>
        <authorList>
            <consortium name="Lawrence Berkeley National Laboratory"/>
            <person name="Nybo J.L."/>
            <person name="Vesth T.C."/>
            <person name="Theobald S."/>
            <person name="Frisvad J.C."/>
            <person name="Larsen T.O."/>
            <person name="Kjaerboelling I."/>
            <person name="Rothschild-Mancinelli K."/>
            <person name="Lyhne E.K."/>
            <person name="Kogle M.E."/>
            <person name="Barry K."/>
            <person name="Clum A."/>
            <person name="Na H."/>
            <person name="Ledsgaard L."/>
            <person name="Lin J."/>
            <person name="Lipzen A."/>
            <person name="Kuo A."/>
            <person name="Riley R."/>
            <person name="Mondo S."/>
            <person name="LaButti K."/>
            <person name="Haridas S."/>
            <person name="Pangalinan J."/>
            <person name="Salamov A.A."/>
            <person name="Simmons B.A."/>
            <person name="Magnuson J.K."/>
            <person name="Chen J."/>
            <person name="Drula E."/>
            <person name="Henrissat B."/>
            <person name="Wiebenga A."/>
            <person name="Lubbers R.J."/>
            <person name="Gomes A.C."/>
            <person name="Makela M.R."/>
            <person name="Stajich J."/>
            <person name="Grigoriev I.V."/>
            <person name="Mortensen U.H."/>
            <person name="De vries R.P."/>
            <person name="Baker S.E."/>
            <person name="Andersen M.R."/>
        </authorList>
    </citation>
    <scope>NUCLEOTIDE SEQUENCE [LARGE SCALE GENOMIC DNA]</scope>
    <source>
        <strain evidence="2 3">CBS 600.67</strain>
    </source>
</reference>
<dbReference type="EMBL" id="JBFXLS010000029">
    <property type="protein sequence ID" value="KAL2826667.1"/>
    <property type="molecule type" value="Genomic_DNA"/>
</dbReference>
<evidence type="ECO:0000313" key="3">
    <source>
        <dbReference type="Proteomes" id="UP001610335"/>
    </source>
</evidence>
<dbReference type="SUPFAM" id="SSF52833">
    <property type="entry name" value="Thioredoxin-like"/>
    <property type="match status" value="1"/>
</dbReference>
<keyword evidence="1" id="KW-1133">Transmembrane helix</keyword>
<evidence type="ECO:0000313" key="2">
    <source>
        <dbReference type="EMBL" id="KAL2826667.1"/>
    </source>
</evidence>
<evidence type="ECO:0000256" key="1">
    <source>
        <dbReference type="SAM" id="Phobius"/>
    </source>
</evidence>
<dbReference type="Gene3D" id="3.40.30.10">
    <property type="entry name" value="Glutaredoxin"/>
    <property type="match status" value="1"/>
</dbReference>